<name>A0AAE4ZAV9_9BACT</name>
<dbReference type="EMBL" id="JAACAK010000149">
    <property type="protein sequence ID" value="NIR76823.1"/>
    <property type="molecule type" value="Genomic_DNA"/>
</dbReference>
<reference evidence="1 2" key="1">
    <citation type="submission" date="2020-01" db="EMBL/GenBank/DDBJ databases">
        <title>Genomes assembled from Gulf of Kutch pelagic sediment metagenomes.</title>
        <authorList>
            <person name="Chandrashekar M."/>
            <person name="Mahajan M.S."/>
            <person name="Dave K.J."/>
            <person name="Vatsa P."/>
            <person name="Nathani N.M."/>
        </authorList>
    </citation>
    <scope>NUCLEOTIDE SEQUENCE [LARGE SCALE GENOMIC DNA]</scope>
    <source>
        <strain evidence="1">KS3-K002</strain>
    </source>
</reference>
<feature type="non-terminal residue" evidence="1">
    <location>
        <position position="52"/>
    </location>
</feature>
<dbReference type="Proteomes" id="UP000702544">
    <property type="component" value="Unassembled WGS sequence"/>
</dbReference>
<evidence type="ECO:0000313" key="1">
    <source>
        <dbReference type="EMBL" id="NIR76823.1"/>
    </source>
</evidence>
<dbReference type="AlphaFoldDB" id="A0AAE4ZAV9"/>
<sequence length="52" mass="5774">MTASPQADSGPARLEALAEKLELALGRLEQARPFAKSRYQHPVLDVARRIML</sequence>
<comment type="caution">
    <text evidence="1">The sequence shown here is derived from an EMBL/GenBank/DDBJ whole genome shotgun (WGS) entry which is preliminary data.</text>
</comment>
<gene>
    <name evidence="1" type="ORF">GWO12_17235</name>
</gene>
<evidence type="ECO:0000313" key="2">
    <source>
        <dbReference type="Proteomes" id="UP000702544"/>
    </source>
</evidence>
<organism evidence="1 2">
    <name type="scientific">Candidatus Kutchimonas denitrificans</name>
    <dbReference type="NCBI Taxonomy" id="3056748"/>
    <lineage>
        <taxon>Bacteria</taxon>
        <taxon>Pseudomonadati</taxon>
        <taxon>Gemmatimonadota</taxon>
        <taxon>Gemmatimonadia</taxon>
        <taxon>Candidatus Palauibacterales</taxon>
        <taxon>Candidatus Palauibacteraceae</taxon>
        <taxon>Candidatus Kutchimonas</taxon>
    </lineage>
</organism>
<protein>
    <submittedName>
        <fullName evidence="1">Uncharacterized protein</fullName>
    </submittedName>
</protein>
<proteinExistence type="predicted"/>
<accession>A0AAE4ZAV9</accession>